<reference evidence="2 3" key="1">
    <citation type="submission" date="2015-09" db="EMBL/GenBank/DDBJ databases">
        <title>Atta colombica WGS genome.</title>
        <authorList>
            <person name="Nygaard S."/>
            <person name="Hu H."/>
            <person name="Boomsma J."/>
            <person name="Zhang G."/>
        </authorList>
    </citation>
    <scope>NUCLEOTIDE SEQUENCE [LARGE SCALE GENOMIC DNA]</scope>
    <source>
        <strain evidence="2">Treedump-2</strain>
        <tissue evidence="2">Whole body</tissue>
    </source>
</reference>
<dbReference type="AlphaFoldDB" id="A0A195BI63"/>
<dbReference type="Proteomes" id="UP000078540">
    <property type="component" value="Unassembled WGS sequence"/>
</dbReference>
<keyword evidence="1" id="KW-0472">Membrane</keyword>
<protein>
    <submittedName>
        <fullName evidence="2">Uncharacterized protein</fullName>
    </submittedName>
</protein>
<evidence type="ECO:0000256" key="1">
    <source>
        <dbReference type="SAM" id="Phobius"/>
    </source>
</evidence>
<keyword evidence="1" id="KW-0812">Transmembrane</keyword>
<proteinExistence type="predicted"/>
<dbReference type="EMBL" id="KQ976464">
    <property type="protein sequence ID" value="KYM84515.1"/>
    <property type="molecule type" value="Genomic_DNA"/>
</dbReference>
<evidence type="ECO:0000313" key="3">
    <source>
        <dbReference type="Proteomes" id="UP000078540"/>
    </source>
</evidence>
<feature type="transmembrane region" description="Helical" evidence="1">
    <location>
        <begin position="40"/>
        <end position="69"/>
    </location>
</feature>
<organism evidence="2 3">
    <name type="scientific">Atta colombica</name>
    <dbReference type="NCBI Taxonomy" id="520822"/>
    <lineage>
        <taxon>Eukaryota</taxon>
        <taxon>Metazoa</taxon>
        <taxon>Ecdysozoa</taxon>
        <taxon>Arthropoda</taxon>
        <taxon>Hexapoda</taxon>
        <taxon>Insecta</taxon>
        <taxon>Pterygota</taxon>
        <taxon>Neoptera</taxon>
        <taxon>Endopterygota</taxon>
        <taxon>Hymenoptera</taxon>
        <taxon>Apocrita</taxon>
        <taxon>Aculeata</taxon>
        <taxon>Formicoidea</taxon>
        <taxon>Formicidae</taxon>
        <taxon>Myrmicinae</taxon>
        <taxon>Atta</taxon>
    </lineage>
</organism>
<keyword evidence="1" id="KW-1133">Transmembrane helix</keyword>
<gene>
    <name evidence="2" type="ORF">ALC53_05301</name>
</gene>
<keyword evidence="3" id="KW-1185">Reference proteome</keyword>
<accession>A0A195BI63</accession>
<evidence type="ECO:0000313" key="2">
    <source>
        <dbReference type="EMBL" id="KYM84515.1"/>
    </source>
</evidence>
<name>A0A195BI63_9HYME</name>
<sequence>MQFFQAEFRCSKDNIDDIHHHYRHLCTSNLPESRELAATVAAAAVAAAAAAAVAAAATAAAAAAVAVAASSAA</sequence>